<proteinExistence type="predicted"/>
<keyword evidence="2" id="KW-1185">Reference proteome</keyword>
<name>A0A454XS05_PRIPA</name>
<gene>
    <name evidence="1" type="primary">WBGene00272828</name>
</gene>
<evidence type="ECO:0000313" key="1">
    <source>
        <dbReference type="EnsemblMetazoa" id="PPA34459.1"/>
    </source>
</evidence>
<sequence>MFDGNSGTMMVVLSNGNSLEEKLDELKEFALQLKKSIGKLNNTKCTEPLPRIPHARFLIEASPLTLRLVTDSHLQDEIEKNAMVLHCEGGETQGSWKIIITP</sequence>
<protein>
    <submittedName>
        <fullName evidence="1">Uncharacterized protein</fullName>
    </submittedName>
</protein>
<dbReference type="AlphaFoldDB" id="A0A454XS05"/>
<dbReference type="EnsemblMetazoa" id="PPA34459.1">
    <property type="protein sequence ID" value="PPA34459.1"/>
    <property type="gene ID" value="WBGene00272828"/>
</dbReference>
<reference evidence="2" key="1">
    <citation type="journal article" date="2008" name="Nat. Genet.">
        <title>The Pristionchus pacificus genome provides a unique perspective on nematode lifestyle and parasitism.</title>
        <authorList>
            <person name="Dieterich C."/>
            <person name="Clifton S.W."/>
            <person name="Schuster L.N."/>
            <person name="Chinwalla A."/>
            <person name="Delehaunty K."/>
            <person name="Dinkelacker I."/>
            <person name="Fulton L."/>
            <person name="Fulton R."/>
            <person name="Godfrey J."/>
            <person name="Minx P."/>
            <person name="Mitreva M."/>
            <person name="Roeseler W."/>
            <person name="Tian H."/>
            <person name="Witte H."/>
            <person name="Yang S.P."/>
            <person name="Wilson R.K."/>
            <person name="Sommer R.J."/>
        </authorList>
    </citation>
    <scope>NUCLEOTIDE SEQUENCE [LARGE SCALE GENOMIC DNA]</scope>
    <source>
        <strain evidence="2">PS312</strain>
    </source>
</reference>
<organism evidence="1 2">
    <name type="scientific">Pristionchus pacificus</name>
    <name type="common">Parasitic nematode worm</name>
    <dbReference type="NCBI Taxonomy" id="54126"/>
    <lineage>
        <taxon>Eukaryota</taxon>
        <taxon>Metazoa</taxon>
        <taxon>Ecdysozoa</taxon>
        <taxon>Nematoda</taxon>
        <taxon>Chromadorea</taxon>
        <taxon>Rhabditida</taxon>
        <taxon>Rhabditina</taxon>
        <taxon>Diplogasteromorpha</taxon>
        <taxon>Diplogasteroidea</taxon>
        <taxon>Neodiplogasteridae</taxon>
        <taxon>Pristionchus</taxon>
    </lineage>
</organism>
<evidence type="ECO:0000313" key="2">
    <source>
        <dbReference type="Proteomes" id="UP000005239"/>
    </source>
</evidence>
<reference evidence="1" key="2">
    <citation type="submission" date="2022-06" db="UniProtKB">
        <authorList>
            <consortium name="EnsemblMetazoa"/>
        </authorList>
    </citation>
    <scope>IDENTIFICATION</scope>
    <source>
        <strain evidence="1">PS312</strain>
    </source>
</reference>
<accession>A0A454XS05</accession>
<dbReference type="Proteomes" id="UP000005239">
    <property type="component" value="Unassembled WGS sequence"/>
</dbReference>
<accession>A0A8R1YRE9</accession>